<evidence type="ECO:0000313" key="1">
    <source>
        <dbReference type="EMBL" id="MCG7947383.1"/>
    </source>
</evidence>
<dbReference type="Proteomes" id="UP000886667">
    <property type="component" value="Unassembled WGS sequence"/>
</dbReference>
<evidence type="ECO:0000313" key="2">
    <source>
        <dbReference type="Proteomes" id="UP000886667"/>
    </source>
</evidence>
<dbReference type="AlphaFoldDB" id="A0A9E4KE20"/>
<name>A0A9E4KE20_9GAMM</name>
<organism evidence="1 2">
    <name type="scientific">Candidatus Thiodiazotropha taylori</name>
    <dbReference type="NCBI Taxonomy" id="2792791"/>
    <lineage>
        <taxon>Bacteria</taxon>
        <taxon>Pseudomonadati</taxon>
        <taxon>Pseudomonadota</taxon>
        <taxon>Gammaproteobacteria</taxon>
        <taxon>Chromatiales</taxon>
        <taxon>Sedimenticolaceae</taxon>
        <taxon>Candidatus Thiodiazotropha</taxon>
    </lineage>
</organism>
<comment type="caution">
    <text evidence="1">The sequence shown here is derived from an EMBL/GenBank/DDBJ whole genome shotgun (WGS) entry which is preliminary data.</text>
</comment>
<dbReference type="EMBL" id="JAEPCM010000466">
    <property type="protein sequence ID" value="MCG7947383.1"/>
    <property type="molecule type" value="Genomic_DNA"/>
</dbReference>
<proteinExistence type="predicted"/>
<protein>
    <submittedName>
        <fullName evidence="1">Uncharacterized protein</fullName>
    </submittedName>
</protein>
<sequence>MWLEINGQEIIGIHSDKCDNENTWVDHDGDANVGDQWVENKVIKRADNIDDLDSRRVIAQSEILKRYPIWKQLNILRKNDWQEVTDMGKFIDAVRNWSNDLTLSKDQIQTITQ</sequence>
<reference evidence="1" key="1">
    <citation type="journal article" date="2021" name="Proc. Natl. Acad. Sci. U.S.A.">
        <title>Global biogeography of chemosynthetic symbionts reveals both localized and globally distributed symbiont groups. .</title>
        <authorList>
            <person name="Osvatic J.T."/>
            <person name="Wilkins L.G.E."/>
            <person name="Leibrecht L."/>
            <person name="Leray M."/>
            <person name="Zauner S."/>
            <person name="Polzin J."/>
            <person name="Camacho Y."/>
            <person name="Gros O."/>
            <person name="van Gils J.A."/>
            <person name="Eisen J.A."/>
            <person name="Petersen J.M."/>
            <person name="Yuen B."/>
        </authorList>
    </citation>
    <scope>NUCLEOTIDE SEQUENCE</scope>
    <source>
        <strain evidence="1">MAGclacostrist064TRANS</strain>
    </source>
</reference>
<accession>A0A9E4KE20</accession>
<gene>
    <name evidence="1" type="ORF">JAZ07_13645</name>
</gene>